<feature type="region of interest" description="Disordered" evidence="2">
    <location>
        <begin position="1"/>
        <end position="242"/>
    </location>
</feature>
<dbReference type="AlphaFoldDB" id="A0AAX4P929"/>
<feature type="compositionally biased region" description="Basic residues" evidence="2">
    <location>
        <begin position="1"/>
        <end position="20"/>
    </location>
</feature>
<dbReference type="InterPro" id="IPR018972">
    <property type="entry name" value="Sas10_C_dom"/>
</dbReference>
<dbReference type="PANTHER" id="PTHR13237">
    <property type="entry name" value="SOMETHING ABOUT SILENCING PROTEIN 10-RELATED"/>
    <property type="match status" value="1"/>
</dbReference>
<evidence type="ECO:0000256" key="2">
    <source>
        <dbReference type="SAM" id="MobiDB-lite"/>
    </source>
</evidence>
<evidence type="ECO:0000313" key="5">
    <source>
        <dbReference type="Proteomes" id="UP001472866"/>
    </source>
</evidence>
<dbReference type="InterPro" id="IPR007146">
    <property type="entry name" value="Sas10/Utp3/C1D"/>
</dbReference>
<dbReference type="Pfam" id="PF04000">
    <property type="entry name" value="Sas10_Utp3"/>
    <property type="match status" value="1"/>
</dbReference>
<proteinExistence type="predicted"/>
<feature type="compositionally biased region" description="Acidic residues" evidence="2">
    <location>
        <begin position="84"/>
        <end position="104"/>
    </location>
</feature>
<feature type="compositionally biased region" description="Acidic residues" evidence="2">
    <location>
        <begin position="664"/>
        <end position="675"/>
    </location>
</feature>
<feature type="compositionally biased region" description="Basic and acidic residues" evidence="2">
    <location>
        <begin position="119"/>
        <end position="133"/>
    </location>
</feature>
<reference evidence="4 5" key="1">
    <citation type="submission" date="2024-03" db="EMBL/GenBank/DDBJ databases">
        <title>Complete genome sequence of the green alga Chloropicon roscoffensis RCC1871.</title>
        <authorList>
            <person name="Lemieux C."/>
            <person name="Pombert J.-F."/>
            <person name="Otis C."/>
            <person name="Turmel M."/>
        </authorList>
    </citation>
    <scope>NUCLEOTIDE SEQUENCE [LARGE SCALE GENOMIC DNA]</scope>
    <source>
        <strain evidence="4 5">RCC1871</strain>
    </source>
</reference>
<evidence type="ECO:0000313" key="4">
    <source>
        <dbReference type="EMBL" id="WZN62364.1"/>
    </source>
</evidence>
<feature type="compositionally biased region" description="Acidic residues" evidence="2">
    <location>
        <begin position="140"/>
        <end position="160"/>
    </location>
</feature>
<feature type="compositionally biased region" description="Basic residues" evidence="2">
    <location>
        <begin position="740"/>
        <end position="757"/>
    </location>
</feature>
<feature type="domain" description="Sas10 C-terminal" evidence="3">
    <location>
        <begin position="715"/>
        <end position="786"/>
    </location>
</feature>
<feature type="compositionally biased region" description="Basic and acidic residues" evidence="2">
    <location>
        <begin position="615"/>
        <end position="636"/>
    </location>
</feature>
<feature type="compositionally biased region" description="Basic residues" evidence="2">
    <location>
        <begin position="456"/>
        <end position="468"/>
    </location>
</feature>
<protein>
    <submittedName>
        <fullName evidence="4">Something about silencing protein 10</fullName>
    </submittedName>
</protein>
<feature type="compositionally biased region" description="Gly residues" evidence="2">
    <location>
        <begin position="652"/>
        <end position="662"/>
    </location>
</feature>
<feature type="compositionally biased region" description="Acidic residues" evidence="2">
    <location>
        <begin position="55"/>
        <end position="72"/>
    </location>
</feature>
<dbReference type="EMBL" id="CP151505">
    <property type="protein sequence ID" value="WZN62364.1"/>
    <property type="molecule type" value="Genomic_DNA"/>
</dbReference>
<feature type="region of interest" description="Disordered" evidence="2">
    <location>
        <begin position="381"/>
        <end position="469"/>
    </location>
</feature>
<dbReference type="PANTHER" id="PTHR13237:SF9">
    <property type="entry name" value="NEUROGUIDIN"/>
    <property type="match status" value="1"/>
</dbReference>
<feature type="region of interest" description="Disordered" evidence="2">
    <location>
        <begin position="484"/>
        <end position="539"/>
    </location>
</feature>
<feature type="region of interest" description="Disordered" evidence="2">
    <location>
        <begin position="560"/>
        <end position="786"/>
    </location>
</feature>
<evidence type="ECO:0000259" key="3">
    <source>
        <dbReference type="Pfam" id="PF09368"/>
    </source>
</evidence>
<organism evidence="4 5">
    <name type="scientific">Chloropicon roscoffensis</name>
    <dbReference type="NCBI Taxonomy" id="1461544"/>
    <lineage>
        <taxon>Eukaryota</taxon>
        <taxon>Viridiplantae</taxon>
        <taxon>Chlorophyta</taxon>
        <taxon>Chloropicophyceae</taxon>
        <taxon>Chloropicales</taxon>
        <taxon>Chloropicaceae</taxon>
        <taxon>Chloropicon</taxon>
    </lineage>
</organism>
<dbReference type="Proteomes" id="UP001472866">
    <property type="component" value="Chromosome 05"/>
</dbReference>
<feature type="compositionally biased region" description="Acidic residues" evidence="2">
    <location>
        <begin position="216"/>
        <end position="228"/>
    </location>
</feature>
<feature type="compositionally biased region" description="Basic and acidic residues" evidence="2">
    <location>
        <begin position="503"/>
        <end position="515"/>
    </location>
</feature>
<feature type="compositionally biased region" description="Acidic residues" evidence="2">
    <location>
        <begin position="177"/>
        <end position="198"/>
    </location>
</feature>
<dbReference type="Pfam" id="PF09368">
    <property type="entry name" value="Sas10"/>
    <property type="match status" value="1"/>
</dbReference>
<accession>A0AAX4P929</accession>
<dbReference type="GO" id="GO:0032040">
    <property type="term" value="C:small-subunit processome"/>
    <property type="evidence" value="ECO:0007669"/>
    <property type="project" value="TreeGrafter"/>
</dbReference>
<keyword evidence="5" id="KW-1185">Reference proteome</keyword>
<feature type="compositionally biased region" description="Basic and acidic residues" evidence="2">
    <location>
        <begin position="705"/>
        <end position="715"/>
    </location>
</feature>
<dbReference type="GO" id="GO:0000462">
    <property type="term" value="P:maturation of SSU-rRNA from tricistronic rRNA transcript (SSU-rRNA, 5.8S rRNA, LSU-rRNA)"/>
    <property type="evidence" value="ECO:0007669"/>
    <property type="project" value="TreeGrafter"/>
</dbReference>
<feature type="compositionally biased region" description="Basic and acidic residues" evidence="2">
    <location>
        <begin position="32"/>
        <end position="47"/>
    </location>
</feature>
<evidence type="ECO:0000256" key="1">
    <source>
        <dbReference type="ARBA" id="ARBA00022553"/>
    </source>
</evidence>
<name>A0AAX4P929_9CHLO</name>
<gene>
    <name evidence="4" type="ORF">HKI87_05g39000</name>
</gene>
<sequence>MGVGRRGKGGTPRRGRHGGRTKADLDEGDEVEIFHKNRDASRKRETKGINFRFTEDDDGSDGDGSSDEESMSEEAILNVSDGDNSSDEEESVSDEEEEEEEEEERGSRLRSKKLLKSMEAQKDLLQRDLKATRGETYGSSEDEEEDASGSDEGEGEEGEEAQWGRNKKTYYQRGDEAADAAEEGDAEADFDAREEEEAEARRIQSKQVARLSEGDFAFDSEDSDDEDGGGAAAGGSKPTGLSREEQLAAIERDAPELSDLLSELKASLEEVKGVVQPALDSIREARGQKGKKGGGKGNEIAEVLRTASQRQGLSFIESKYTLMLSYCCHIVFYLLMKSEGRSVRDHPLLTRLVELRAYLEKIRPIEKKMNYQVQKLVAQATRRDDGASADAGEDPLKFRPNPSSLALATGDEDGLEAKARRAGVYVPPKIAPQRFEEEDEEEDEGDPERAEGDARRRAKQSAHQRSRALRSEYVQHLVSELGDRPEELAAGGQAGHGSSSAFARREELRALARGEAEEELFARTPMTKGEKKRQQAAKRVGLTGSTISVLEDLGAGELAGFARGDGVEPEEGATGSKGEMDRYLREKRSKKLRKKERDVDPLQGMAPGSATTGRSGDEDFPIRSLGDRRARHDAASARKRQRAEQAEEDFGNLGGLREGGPGFDDSDGDVEEDFELYSGALGRSEAKKSAKKSRKQQRVTMTHPPLEDERVEGGSKRLINYQIEKNRGLTPRRNKDLKNPRKKHRIKYQKALVRRKGQVQDQRERRDGYGGEATGIKSRVTKSVKL</sequence>
<feature type="compositionally biased region" description="Acidic residues" evidence="2">
    <location>
        <begin position="436"/>
        <end position="446"/>
    </location>
</feature>
<keyword evidence="1" id="KW-0597">Phosphoprotein</keyword>